<name>A0A6G1L7G9_9PEZI</name>
<dbReference type="FunFam" id="2.60.40.420:FF:000021">
    <property type="entry name" value="Extracellular dihydrogeodin oxidase/laccase"/>
    <property type="match status" value="1"/>
</dbReference>
<evidence type="ECO:0000256" key="4">
    <source>
        <dbReference type="ARBA" id="ARBA00023008"/>
    </source>
</evidence>
<keyword evidence="4" id="KW-0186">Copper</keyword>
<dbReference type="Pfam" id="PF00394">
    <property type="entry name" value="Cu-oxidase"/>
    <property type="match status" value="1"/>
</dbReference>
<feature type="chain" id="PRO_5026001696" description="Plastocyanin-like domain-containing protein" evidence="5">
    <location>
        <begin position="19"/>
        <end position="334"/>
    </location>
</feature>
<protein>
    <recommendedName>
        <fullName evidence="10">Plastocyanin-like domain-containing protein</fullName>
    </recommendedName>
</protein>
<dbReference type="GO" id="GO:0005507">
    <property type="term" value="F:copper ion binding"/>
    <property type="evidence" value="ECO:0007669"/>
    <property type="project" value="InterPro"/>
</dbReference>
<dbReference type="SUPFAM" id="SSF49503">
    <property type="entry name" value="Cupredoxins"/>
    <property type="match status" value="2"/>
</dbReference>
<keyword evidence="2" id="KW-0479">Metal-binding</keyword>
<keyword evidence="3" id="KW-0560">Oxidoreductase</keyword>
<dbReference type="InterPro" id="IPR008972">
    <property type="entry name" value="Cupredoxin"/>
</dbReference>
<evidence type="ECO:0008006" key="10">
    <source>
        <dbReference type="Google" id="ProtNLM"/>
    </source>
</evidence>
<evidence type="ECO:0000259" key="7">
    <source>
        <dbReference type="Pfam" id="PF07732"/>
    </source>
</evidence>
<proteinExistence type="inferred from homology"/>
<dbReference type="InterPro" id="IPR001117">
    <property type="entry name" value="Cu-oxidase_2nd"/>
</dbReference>
<accession>A0A6G1L7G9</accession>
<dbReference type="Pfam" id="PF07732">
    <property type="entry name" value="Cu-oxidase_3"/>
    <property type="match status" value="1"/>
</dbReference>
<dbReference type="InterPro" id="IPR045087">
    <property type="entry name" value="Cu-oxidase_fam"/>
</dbReference>
<dbReference type="AlphaFoldDB" id="A0A6G1L7G9"/>
<dbReference type="Proteomes" id="UP000799436">
    <property type="component" value="Unassembled WGS sequence"/>
</dbReference>
<evidence type="ECO:0000256" key="2">
    <source>
        <dbReference type="ARBA" id="ARBA00022723"/>
    </source>
</evidence>
<dbReference type="GO" id="GO:0016491">
    <property type="term" value="F:oxidoreductase activity"/>
    <property type="evidence" value="ECO:0007669"/>
    <property type="project" value="UniProtKB-KW"/>
</dbReference>
<feature type="signal peptide" evidence="5">
    <location>
        <begin position="1"/>
        <end position="18"/>
    </location>
</feature>
<sequence>MALPFVCALLAFATPGTAAFIYSDDQPGQPGGSYGYSHDEHGHYGGGYGYGASRQCWSGGYNVDSDTDFTFPSTGVTRYYDWTITNGTAAPDGFERPVFLVNGQYPGPTLFADWGDTVSVTVHNQLQDNGTTAHWHGVRQFQQNPYDGVPGVSECPLAPGESTTYTFHVTQHGTSWWHTHLSTQWGDGIWGPIVFYGPSALNWDVDLGAMPINDWHHQTVWSLLPAEDHDLGPPPAASNALINGSMTSTYGGKYSVTTVSSGKRFLLRLINSGFDNSFMVSLDNHQMTVIQIGITSCCSKREAARLTSHIPFICTVIRSMYWAQEPANSQARVP</sequence>
<gene>
    <name evidence="8" type="ORF">EJ03DRAFT_383088</name>
</gene>
<evidence type="ECO:0000313" key="8">
    <source>
        <dbReference type="EMBL" id="KAF2768817.1"/>
    </source>
</evidence>
<evidence type="ECO:0000256" key="1">
    <source>
        <dbReference type="ARBA" id="ARBA00010609"/>
    </source>
</evidence>
<evidence type="ECO:0000256" key="5">
    <source>
        <dbReference type="SAM" id="SignalP"/>
    </source>
</evidence>
<feature type="domain" description="Plastocyanin-like" evidence="6">
    <location>
        <begin position="212"/>
        <end position="292"/>
    </location>
</feature>
<evidence type="ECO:0000259" key="6">
    <source>
        <dbReference type="Pfam" id="PF00394"/>
    </source>
</evidence>
<dbReference type="InterPro" id="IPR011707">
    <property type="entry name" value="Cu-oxidase-like_N"/>
</dbReference>
<evidence type="ECO:0000256" key="3">
    <source>
        <dbReference type="ARBA" id="ARBA00023002"/>
    </source>
</evidence>
<dbReference type="Gene3D" id="2.60.40.420">
    <property type="entry name" value="Cupredoxins - blue copper proteins"/>
    <property type="match status" value="2"/>
</dbReference>
<dbReference type="CDD" id="cd13854">
    <property type="entry name" value="CuRO_1_MaLCC_like"/>
    <property type="match status" value="1"/>
</dbReference>
<organism evidence="8 9">
    <name type="scientific">Teratosphaeria nubilosa</name>
    <dbReference type="NCBI Taxonomy" id="161662"/>
    <lineage>
        <taxon>Eukaryota</taxon>
        <taxon>Fungi</taxon>
        <taxon>Dikarya</taxon>
        <taxon>Ascomycota</taxon>
        <taxon>Pezizomycotina</taxon>
        <taxon>Dothideomycetes</taxon>
        <taxon>Dothideomycetidae</taxon>
        <taxon>Mycosphaerellales</taxon>
        <taxon>Teratosphaeriaceae</taxon>
        <taxon>Teratosphaeria</taxon>
    </lineage>
</organism>
<evidence type="ECO:0000313" key="9">
    <source>
        <dbReference type="Proteomes" id="UP000799436"/>
    </source>
</evidence>
<keyword evidence="9" id="KW-1185">Reference proteome</keyword>
<dbReference type="PANTHER" id="PTHR11709">
    <property type="entry name" value="MULTI-COPPER OXIDASE"/>
    <property type="match status" value="1"/>
</dbReference>
<keyword evidence="5" id="KW-0732">Signal</keyword>
<comment type="similarity">
    <text evidence="1">Belongs to the multicopper oxidase family.</text>
</comment>
<dbReference type="OrthoDB" id="2121828at2759"/>
<feature type="domain" description="Plastocyanin-like" evidence="7">
    <location>
        <begin position="84"/>
        <end position="197"/>
    </location>
</feature>
<dbReference type="EMBL" id="ML995840">
    <property type="protein sequence ID" value="KAF2768817.1"/>
    <property type="molecule type" value="Genomic_DNA"/>
</dbReference>
<dbReference type="PANTHER" id="PTHR11709:SF502">
    <property type="entry name" value="MULTICOPPER OXIDASE"/>
    <property type="match status" value="1"/>
</dbReference>
<reference evidence="8" key="1">
    <citation type="journal article" date="2020" name="Stud. Mycol.">
        <title>101 Dothideomycetes genomes: a test case for predicting lifestyles and emergence of pathogens.</title>
        <authorList>
            <person name="Haridas S."/>
            <person name="Albert R."/>
            <person name="Binder M."/>
            <person name="Bloem J."/>
            <person name="Labutti K."/>
            <person name="Salamov A."/>
            <person name="Andreopoulos B."/>
            <person name="Baker S."/>
            <person name="Barry K."/>
            <person name="Bills G."/>
            <person name="Bluhm B."/>
            <person name="Cannon C."/>
            <person name="Castanera R."/>
            <person name="Culley D."/>
            <person name="Daum C."/>
            <person name="Ezra D."/>
            <person name="Gonzalez J."/>
            <person name="Henrissat B."/>
            <person name="Kuo A."/>
            <person name="Liang C."/>
            <person name="Lipzen A."/>
            <person name="Lutzoni F."/>
            <person name="Magnuson J."/>
            <person name="Mondo S."/>
            <person name="Nolan M."/>
            <person name="Ohm R."/>
            <person name="Pangilinan J."/>
            <person name="Park H.-J."/>
            <person name="Ramirez L."/>
            <person name="Alfaro M."/>
            <person name="Sun H."/>
            <person name="Tritt A."/>
            <person name="Yoshinaga Y."/>
            <person name="Zwiers L.-H."/>
            <person name="Turgeon B."/>
            <person name="Goodwin S."/>
            <person name="Spatafora J."/>
            <person name="Crous P."/>
            <person name="Grigoriev I."/>
        </authorList>
    </citation>
    <scope>NUCLEOTIDE SEQUENCE</scope>
    <source>
        <strain evidence="8">CBS 116005</strain>
    </source>
</reference>